<protein>
    <submittedName>
        <fullName evidence="2">Uncharacterized protein</fullName>
    </submittedName>
</protein>
<evidence type="ECO:0000256" key="1">
    <source>
        <dbReference type="SAM" id="MobiDB-lite"/>
    </source>
</evidence>
<feature type="compositionally biased region" description="Basic and acidic residues" evidence="1">
    <location>
        <begin position="32"/>
        <end position="55"/>
    </location>
</feature>
<feature type="region of interest" description="Disordered" evidence="1">
    <location>
        <begin position="1"/>
        <end position="70"/>
    </location>
</feature>
<proteinExistence type="predicted"/>
<accession>A0AAV4APB6</accession>
<dbReference type="Proteomes" id="UP000735302">
    <property type="component" value="Unassembled WGS sequence"/>
</dbReference>
<dbReference type="EMBL" id="BLXT01004479">
    <property type="protein sequence ID" value="GFO13016.1"/>
    <property type="molecule type" value="Genomic_DNA"/>
</dbReference>
<sequence>MNSSGSGERKERRLTERDVQAGFTKDVNSSDSGERKERRLTERDVQTGFTKDVRGTMELGVPNEKHFAIT</sequence>
<evidence type="ECO:0000313" key="3">
    <source>
        <dbReference type="Proteomes" id="UP000735302"/>
    </source>
</evidence>
<reference evidence="2 3" key="1">
    <citation type="journal article" date="2021" name="Elife">
        <title>Chloroplast acquisition without the gene transfer in kleptoplastic sea slugs, Plakobranchus ocellatus.</title>
        <authorList>
            <person name="Maeda T."/>
            <person name="Takahashi S."/>
            <person name="Yoshida T."/>
            <person name="Shimamura S."/>
            <person name="Takaki Y."/>
            <person name="Nagai Y."/>
            <person name="Toyoda A."/>
            <person name="Suzuki Y."/>
            <person name="Arimoto A."/>
            <person name="Ishii H."/>
            <person name="Satoh N."/>
            <person name="Nishiyama T."/>
            <person name="Hasebe M."/>
            <person name="Maruyama T."/>
            <person name="Minagawa J."/>
            <person name="Obokata J."/>
            <person name="Shigenobu S."/>
        </authorList>
    </citation>
    <scope>NUCLEOTIDE SEQUENCE [LARGE SCALE GENOMIC DNA]</scope>
</reference>
<comment type="caution">
    <text evidence="2">The sequence shown here is derived from an EMBL/GenBank/DDBJ whole genome shotgun (WGS) entry which is preliminary data.</text>
</comment>
<keyword evidence="3" id="KW-1185">Reference proteome</keyword>
<organism evidence="2 3">
    <name type="scientific">Plakobranchus ocellatus</name>
    <dbReference type="NCBI Taxonomy" id="259542"/>
    <lineage>
        <taxon>Eukaryota</taxon>
        <taxon>Metazoa</taxon>
        <taxon>Spiralia</taxon>
        <taxon>Lophotrochozoa</taxon>
        <taxon>Mollusca</taxon>
        <taxon>Gastropoda</taxon>
        <taxon>Heterobranchia</taxon>
        <taxon>Euthyneura</taxon>
        <taxon>Panpulmonata</taxon>
        <taxon>Sacoglossa</taxon>
        <taxon>Placobranchoidea</taxon>
        <taxon>Plakobranchidae</taxon>
        <taxon>Plakobranchus</taxon>
    </lineage>
</organism>
<name>A0AAV4APB6_9GAST</name>
<dbReference type="AlphaFoldDB" id="A0AAV4APB6"/>
<gene>
    <name evidence="2" type="ORF">PoB_003952100</name>
</gene>
<feature type="compositionally biased region" description="Basic and acidic residues" evidence="1">
    <location>
        <begin position="7"/>
        <end position="19"/>
    </location>
</feature>
<evidence type="ECO:0000313" key="2">
    <source>
        <dbReference type="EMBL" id="GFO13016.1"/>
    </source>
</evidence>